<dbReference type="OrthoDB" id="389330at2759"/>
<dbReference type="Proteomes" id="UP000053776">
    <property type="component" value="Unassembled WGS sequence"/>
</dbReference>
<sequence>MEVKVDRYFILHKYPFLNKIWNIYKDFNKPVTEYDHFSNIYSNNISYYSDDKEDQRDICVKILRNLSFFCNNNYEKLCSSTVCCKYLNYCISYVKKKHNLNEKYKEPEKIIKLLNFQDNIQIFLETLKDKDVLISCPAQIYLYECIIIYNASYQTYCSKPVEKNGVNKSVCEILDKFKTSYTNELYNKEGIEDKTPSISSNTKLEDIESCQEYIKKATSLSVKEFCMLIISLMYFLYMKIFLDFFNNYAFKILVINIFHLYNVIYKINLYYCNIYPILENIWNTYDKLDQTVDNDPKKNDYYLVCNYIIEKLKGDTRKHEEFCKKLVRNLGHYSVNYDFRTYTSNRCLNLNNWIYNSMLRHNIPKSIITECFDEYNDTVRRMKQKPTCIDYEYDKKYADPMNIIILKIFESNMNIIQNILDGAYDSINFPLLKYICECVKIYKEMESKYCPKSNAKSEKSNETCEMLITFKNTYKSYLSDTPHKKYNIPSLDKVEDDYLTICQSNGPRSALTVEMAGKITALQDSTEDGERKSGDIPSSYPDSDENQGSSTSRTVSTAFGTVAGASSILALLYKVT</sequence>
<dbReference type="AlphaFoldDB" id="A0A0J9T2Y0"/>
<dbReference type="EMBL" id="KQ235146">
    <property type="protein sequence ID" value="KMZ89765.1"/>
    <property type="molecule type" value="Genomic_DNA"/>
</dbReference>
<evidence type="ECO:0000313" key="3">
    <source>
        <dbReference type="Proteomes" id="UP000053776"/>
    </source>
</evidence>
<evidence type="ECO:0000313" key="2">
    <source>
        <dbReference type="EMBL" id="KMZ89765.1"/>
    </source>
</evidence>
<gene>
    <name evidence="2" type="ORF">PVMG_04595</name>
</gene>
<reference evidence="2 3" key="1">
    <citation type="submission" date="2011-08" db="EMBL/GenBank/DDBJ databases">
        <title>The Genome Sequence of Plasmodium vivax Mauritania I.</title>
        <authorList>
            <consortium name="The Broad Institute Genome Sequencing Platform"/>
            <consortium name="The Broad Institute Genome Sequencing Center for Infectious Disease"/>
            <person name="Neafsey D."/>
            <person name="Carlton J."/>
            <person name="Barnwell J."/>
            <person name="Collins W."/>
            <person name="Escalante A."/>
            <person name="Mullikin J."/>
            <person name="Saul A."/>
            <person name="Guigo R."/>
            <person name="Camara F."/>
            <person name="Young S.K."/>
            <person name="Zeng Q."/>
            <person name="Gargeya S."/>
            <person name="Fitzgerald M."/>
            <person name="Haas B."/>
            <person name="Abouelleil A."/>
            <person name="Alvarado L."/>
            <person name="Arachchi H.M."/>
            <person name="Berlin A."/>
            <person name="Brown A."/>
            <person name="Chapman S.B."/>
            <person name="Chen Z."/>
            <person name="Dunbar C."/>
            <person name="Freedman E."/>
            <person name="Gearin G."/>
            <person name="Gellesch M."/>
            <person name="Goldberg J."/>
            <person name="Griggs A."/>
            <person name="Gujja S."/>
            <person name="Heiman D."/>
            <person name="Howarth C."/>
            <person name="Larson L."/>
            <person name="Lui A."/>
            <person name="MacDonald P.J.P."/>
            <person name="Montmayeur A."/>
            <person name="Murphy C."/>
            <person name="Neiman D."/>
            <person name="Pearson M."/>
            <person name="Priest M."/>
            <person name="Roberts A."/>
            <person name="Saif S."/>
            <person name="Shea T."/>
            <person name="Shenoy N."/>
            <person name="Sisk P."/>
            <person name="Stolte C."/>
            <person name="Sykes S."/>
            <person name="Wortman J."/>
            <person name="Nusbaum C."/>
            <person name="Birren B."/>
        </authorList>
    </citation>
    <scope>NUCLEOTIDE SEQUENCE [LARGE SCALE GENOMIC DNA]</scope>
    <source>
        <strain evidence="2 3">Mauritania I</strain>
    </source>
</reference>
<organism evidence="2 3">
    <name type="scientific">Plasmodium vivax Mauritania I</name>
    <dbReference type="NCBI Taxonomy" id="1035515"/>
    <lineage>
        <taxon>Eukaryota</taxon>
        <taxon>Sar</taxon>
        <taxon>Alveolata</taxon>
        <taxon>Apicomplexa</taxon>
        <taxon>Aconoidasida</taxon>
        <taxon>Haemosporida</taxon>
        <taxon>Plasmodiidae</taxon>
        <taxon>Plasmodium</taxon>
        <taxon>Plasmodium (Plasmodium)</taxon>
    </lineage>
</organism>
<name>A0A0J9T2Y0_PLAVI</name>
<proteinExistence type="predicted"/>
<protein>
    <recommendedName>
        <fullName evidence="4">Variable surface protein</fullName>
    </recommendedName>
</protein>
<evidence type="ECO:0008006" key="4">
    <source>
        <dbReference type="Google" id="ProtNLM"/>
    </source>
</evidence>
<evidence type="ECO:0000256" key="1">
    <source>
        <dbReference type="SAM" id="MobiDB-lite"/>
    </source>
</evidence>
<feature type="region of interest" description="Disordered" evidence="1">
    <location>
        <begin position="523"/>
        <end position="552"/>
    </location>
</feature>
<accession>A0A0J9T2Y0</accession>